<feature type="domain" description="AAA+ ATPase" evidence="12">
    <location>
        <begin position="37"/>
        <end position="179"/>
    </location>
</feature>
<evidence type="ECO:0000313" key="13">
    <source>
        <dbReference type="EMBL" id="VAW14441.1"/>
    </source>
</evidence>
<evidence type="ECO:0000256" key="10">
    <source>
        <dbReference type="ARBA" id="ARBA00022932"/>
    </source>
</evidence>
<dbReference type="GO" id="GO:0003887">
    <property type="term" value="F:DNA-directed DNA polymerase activity"/>
    <property type="evidence" value="ECO:0007669"/>
    <property type="project" value="UniProtKB-KW"/>
</dbReference>
<dbReference type="EC" id="2.7.7.7" evidence="2"/>
<evidence type="ECO:0000256" key="3">
    <source>
        <dbReference type="ARBA" id="ARBA00022679"/>
    </source>
</evidence>
<dbReference type="SMART" id="SM00382">
    <property type="entry name" value="AAA"/>
    <property type="match status" value="1"/>
</dbReference>
<evidence type="ECO:0000259" key="12">
    <source>
        <dbReference type="SMART" id="SM00382"/>
    </source>
</evidence>
<evidence type="ECO:0000256" key="1">
    <source>
        <dbReference type="ARBA" id="ARBA00006360"/>
    </source>
</evidence>
<organism evidence="13">
    <name type="scientific">hydrothermal vent metagenome</name>
    <dbReference type="NCBI Taxonomy" id="652676"/>
    <lineage>
        <taxon>unclassified sequences</taxon>
        <taxon>metagenomes</taxon>
        <taxon>ecological metagenomes</taxon>
    </lineage>
</organism>
<dbReference type="InterPro" id="IPR027417">
    <property type="entry name" value="P-loop_NTPase"/>
</dbReference>
<dbReference type="SUPFAM" id="SSF52540">
    <property type="entry name" value="P-loop containing nucleoside triphosphate hydrolases"/>
    <property type="match status" value="1"/>
</dbReference>
<keyword evidence="8" id="KW-0862">Zinc</keyword>
<dbReference type="GO" id="GO:0006261">
    <property type="term" value="P:DNA-templated DNA replication"/>
    <property type="evidence" value="ECO:0007669"/>
    <property type="project" value="TreeGrafter"/>
</dbReference>
<keyword evidence="10" id="KW-0239">DNA-directed DNA polymerase</keyword>
<dbReference type="Pfam" id="PF12169">
    <property type="entry name" value="DNA_pol3_gamma3"/>
    <property type="match status" value="1"/>
</dbReference>
<gene>
    <name evidence="13" type="ORF">MNBD_BACTEROID05-598</name>
</gene>
<keyword evidence="9" id="KW-0067">ATP-binding</keyword>
<dbReference type="NCBIfam" id="NF004046">
    <property type="entry name" value="PRK05563.1"/>
    <property type="match status" value="1"/>
</dbReference>
<dbReference type="InterPro" id="IPR003593">
    <property type="entry name" value="AAA+_ATPase"/>
</dbReference>
<dbReference type="InterPro" id="IPR050238">
    <property type="entry name" value="DNA_Rep/Repair_Clamp_Loader"/>
</dbReference>
<dbReference type="AlphaFoldDB" id="A0A3B0T6V9"/>
<evidence type="ECO:0000256" key="8">
    <source>
        <dbReference type="ARBA" id="ARBA00022833"/>
    </source>
</evidence>
<evidence type="ECO:0000256" key="5">
    <source>
        <dbReference type="ARBA" id="ARBA00022705"/>
    </source>
</evidence>
<keyword evidence="7" id="KW-0547">Nucleotide-binding</keyword>
<keyword evidence="5" id="KW-0235">DNA replication</keyword>
<dbReference type="InterPro" id="IPR045085">
    <property type="entry name" value="HLD_clamp_pol_III_gamma_tau"/>
</dbReference>
<protein>
    <recommendedName>
        <fullName evidence="2">DNA-directed DNA polymerase</fullName>
        <ecNumber evidence="2">2.7.7.7</ecNumber>
    </recommendedName>
</protein>
<evidence type="ECO:0000256" key="11">
    <source>
        <dbReference type="ARBA" id="ARBA00049244"/>
    </source>
</evidence>
<dbReference type="FunFam" id="1.10.8.60:FF:000013">
    <property type="entry name" value="DNA polymerase III subunit gamma/tau"/>
    <property type="match status" value="1"/>
</dbReference>
<keyword evidence="6" id="KW-0479">Metal-binding</keyword>
<dbReference type="Pfam" id="PF13177">
    <property type="entry name" value="DNA_pol3_delta2"/>
    <property type="match status" value="1"/>
</dbReference>
<dbReference type="SUPFAM" id="SSF48019">
    <property type="entry name" value="post-AAA+ oligomerization domain-like"/>
    <property type="match status" value="1"/>
</dbReference>
<dbReference type="Pfam" id="PF20964">
    <property type="entry name" value="DnaX_C"/>
    <property type="match status" value="1"/>
</dbReference>
<keyword evidence="4 13" id="KW-0548">Nucleotidyltransferase</keyword>
<comment type="similarity">
    <text evidence="1">Belongs to the DnaX/STICHEL family.</text>
</comment>
<dbReference type="InterPro" id="IPR008921">
    <property type="entry name" value="DNA_pol3_clamp-load_cplx_C"/>
</dbReference>
<dbReference type="Gene3D" id="1.10.8.60">
    <property type="match status" value="1"/>
</dbReference>
<dbReference type="CDD" id="cd00009">
    <property type="entry name" value="AAA"/>
    <property type="match status" value="1"/>
</dbReference>
<comment type="catalytic activity">
    <reaction evidence="11">
        <text>DNA(n) + a 2'-deoxyribonucleoside 5'-triphosphate = DNA(n+1) + diphosphate</text>
        <dbReference type="Rhea" id="RHEA:22508"/>
        <dbReference type="Rhea" id="RHEA-COMP:17339"/>
        <dbReference type="Rhea" id="RHEA-COMP:17340"/>
        <dbReference type="ChEBI" id="CHEBI:33019"/>
        <dbReference type="ChEBI" id="CHEBI:61560"/>
        <dbReference type="ChEBI" id="CHEBI:173112"/>
        <dbReference type="EC" id="2.7.7.7"/>
    </reaction>
</comment>
<proteinExistence type="inferred from homology"/>
<dbReference type="GO" id="GO:0009360">
    <property type="term" value="C:DNA polymerase III complex"/>
    <property type="evidence" value="ECO:0007669"/>
    <property type="project" value="InterPro"/>
</dbReference>
<dbReference type="PANTHER" id="PTHR11669">
    <property type="entry name" value="REPLICATION FACTOR C / DNA POLYMERASE III GAMMA-TAU SUBUNIT"/>
    <property type="match status" value="1"/>
</dbReference>
<dbReference type="FunFam" id="3.40.50.300:FF:000014">
    <property type="entry name" value="DNA polymerase III subunit gamma/tau"/>
    <property type="match status" value="1"/>
</dbReference>
<dbReference type="EMBL" id="UOEN01000219">
    <property type="protein sequence ID" value="VAW14441.1"/>
    <property type="molecule type" value="Genomic_DNA"/>
</dbReference>
<keyword evidence="3 13" id="KW-0808">Transferase</keyword>
<evidence type="ECO:0000256" key="9">
    <source>
        <dbReference type="ARBA" id="ARBA00022840"/>
    </source>
</evidence>
<dbReference type="PRINTS" id="PR00300">
    <property type="entry name" value="CLPPROTEASEA"/>
</dbReference>
<evidence type="ECO:0000256" key="7">
    <source>
        <dbReference type="ARBA" id="ARBA00022741"/>
    </source>
</evidence>
<dbReference type="InterPro" id="IPR022754">
    <property type="entry name" value="DNA_pol_III_gamma-3"/>
</dbReference>
<dbReference type="Gene3D" id="1.20.272.10">
    <property type="match status" value="1"/>
</dbReference>
<accession>A0A3B0T6V9</accession>
<dbReference type="GO" id="GO:0005524">
    <property type="term" value="F:ATP binding"/>
    <property type="evidence" value="ECO:0007669"/>
    <property type="project" value="UniProtKB-KW"/>
</dbReference>
<evidence type="ECO:0000256" key="4">
    <source>
        <dbReference type="ARBA" id="ARBA00022695"/>
    </source>
</evidence>
<dbReference type="InterPro" id="IPR048448">
    <property type="entry name" value="DnaX-like_C"/>
</dbReference>
<name>A0A3B0T6V9_9ZZZZ</name>
<dbReference type="Gene3D" id="3.40.50.300">
    <property type="entry name" value="P-loop containing nucleotide triphosphate hydrolases"/>
    <property type="match status" value="1"/>
</dbReference>
<sequence length="538" mass="59782">MSYIVLARKYRPQEFDKVIGQEHITDIVKKAIEADRVAHAYLFCGPRGIGKTSCARILAKSLNCEKGPTLTPCEECSACKEITKGTSFDVLEIDGASNRGIDEIRALRENVKFAPSFGKYKIYIVDEVHMLTGEAFNALLKTLEEPPEHVKFIFATTAPNKLPSTIISRCQRFDFKRVSIKTLVDLLSDISAKESVNIDEDALFAIAKASGGSIRDSLSILDQMSALGSEGIHSSDVCSMLGLVETQLLFDVADALIDKDCSLTLKTIEEIVDKGKDIRQLTKDLIEHFRNLMIIKVGGKSLGRLVDHPVAIKEMFLTQSQRCSLKDILITIDTFIAAQETARITDMGRLSLEMAFAKLTYSSEKKTDILKPVETNSVPPKKIGLEVLRNNRGEVNLSRDSEENLKESVEDVKDDSPVMQAEGGLELDKIARIWDDLTSAVSKEKMSLATYLQEGRPTDLKGSVLTIAFSQDCSFHKEVLDEKDNTRLVENIFGVQLKAQVGLKFILVDSKVEAVEATEVKSVLNQFEGEVVNRWHNE</sequence>
<dbReference type="GO" id="GO:0046872">
    <property type="term" value="F:metal ion binding"/>
    <property type="evidence" value="ECO:0007669"/>
    <property type="project" value="UniProtKB-KW"/>
</dbReference>
<dbReference type="NCBIfam" id="TIGR02397">
    <property type="entry name" value="dnaX_nterm"/>
    <property type="match status" value="1"/>
</dbReference>
<reference evidence="13" key="1">
    <citation type="submission" date="2018-06" db="EMBL/GenBank/DDBJ databases">
        <authorList>
            <person name="Zhirakovskaya E."/>
        </authorList>
    </citation>
    <scope>NUCLEOTIDE SEQUENCE</scope>
</reference>
<dbReference type="InterPro" id="IPR001270">
    <property type="entry name" value="ClpA/B"/>
</dbReference>
<dbReference type="InterPro" id="IPR012763">
    <property type="entry name" value="DNA_pol_III_sug/sutau_N"/>
</dbReference>
<evidence type="ECO:0000256" key="2">
    <source>
        <dbReference type="ARBA" id="ARBA00012417"/>
    </source>
</evidence>
<dbReference type="GO" id="GO:0003677">
    <property type="term" value="F:DNA binding"/>
    <property type="evidence" value="ECO:0007669"/>
    <property type="project" value="InterPro"/>
</dbReference>
<dbReference type="Pfam" id="PF22608">
    <property type="entry name" value="DNAX_ATPase_lid"/>
    <property type="match status" value="1"/>
</dbReference>
<evidence type="ECO:0000256" key="6">
    <source>
        <dbReference type="ARBA" id="ARBA00022723"/>
    </source>
</evidence>
<dbReference type="PANTHER" id="PTHR11669:SF0">
    <property type="entry name" value="PROTEIN STICHEL-LIKE 2"/>
    <property type="match status" value="1"/>
</dbReference>
<dbReference type="CDD" id="cd18137">
    <property type="entry name" value="HLD_clamp_pol_III_gamma_tau"/>
    <property type="match status" value="1"/>
</dbReference>